<name>X8DZW2_MYCXE</name>
<comment type="caution">
    <text evidence="1">The sequence shown here is derived from an EMBL/GenBank/DDBJ whole genome shotgun (WGS) entry which is preliminary data.</text>
</comment>
<dbReference type="EMBL" id="JAOB01000011">
    <property type="protein sequence ID" value="EUA73218.1"/>
    <property type="molecule type" value="Genomic_DNA"/>
</dbReference>
<organism evidence="1">
    <name type="scientific">Mycobacterium xenopi 4042</name>
    <dbReference type="NCBI Taxonomy" id="1299334"/>
    <lineage>
        <taxon>Bacteria</taxon>
        <taxon>Bacillati</taxon>
        <taxon>Actinomycetota</taxon>
        <taxon>Actinomycetes</taxon>
        <taxon>Mycobacteriales</taxon>
        <taxon>Mycobacteriaceae</taxon>
        <taxon>Mycobacterium</taxon>
    </lineage>
</organism>
<gene>
    <name evidence="1" type="ORF">I553_9374</name>
</gene>
<proteinExistence type="predicted"/>
<dbReference type="EC" id="1.7.99.4" evidence="1"/>
<accession>X8DZW2</accession>
<dbReference type="AlphaFoldDB" id="X8DZW2"/>
<protein>
    <submittedName>
        <fullName evidence="1">Respiratory nitrate reductase, alpha subunit domain protein</fullName>
        <ecNumber evidence="1">1.7.99.4</ecNumber>
    </submittedName>
</protein>
<keyword evidence="1" id="KW-0560">Oxidoreductase</keyword>
<reference evidence="1" key="1">
    <citation type="submission" date="2014-01" db="EMBL/GenBank/DDBJ databases">
        <authorList>
            <person name="Brown-Elliot B."/>
            <person name="Wallace R."/>
            <person name="Lenaerts A."/>
            <person name="Ordway D."/>
            <person name="DeGroote M.A."/>
            <person name="Parker T."/>
            <person name="Sizemore C."/>
            <person name="Tallon L.J."/>
            <person name="Sadzewicz L.K."/>
            <person name="Sengamalay N."/>
            <person name="Fraser C.M."/>
            <person name="Hine E."/>
            <person name="Shefchek K.A."/>
            <person name="Das S.P."/>
            <person name="Tettelin H."/>
        </authorList>
    </citation>
    <scope>NUCLEOTIDE SEQUENCE [LARGE SCALE GENOMIC DNA]</scope>
    <source>
        <strain evidence="1">4042</strain>
    </source>
</reference>
<dbReference type="GO" id="GO:0016491">
    <property type="term" value="F:oxidoreductase activity"/>
    <property type="evidence" value="ECO:0007669"/>
    <property type="project" value="UniProtKB-KW"/>
</dbReference>
<sequence>MERAHATNGERTTALVRLPSFDTIDGHGETVARGVPVRRLAATWYARCST</sequence>
<dbReference type="PATRIC" id="fig|1299334.3.peg.888"/>
<evidence type="ECO:0000313" key="1">
    <source>
        <dbReference type="EMBL" id="EUA73218.1"/>
    </source>
</evidence>